<proteinExistence type="predicted"/>
<comment type="caution">
    <text evidence="1">The sequence shown here is derived from an EMBL/GenBank/DDBJ whole genome shotgun (WGS) entry which is preliminary data.</text>
</comment>
<name>A0A5J4X3X9_9EUKA</name>
<reference evidence="1 2" key="1">
    <citation type="submission" date="2019-03" db="EMBL/GenBank/DDBJ databases">
        <title>Single cell metagenomics reveals metabolic interactions within the superorganism composed of flagellate Streblomastix strix and complex community of Bacteroidetes bacteria on its surface.</title>
        <authorList>
            <person name="Treitli S.C."/>
            <person name="Kolisko M."/>
            <person name="Husnik F."/>
            <person name="Keeling P."/>
            <person name="Hampl V."/>
        </authorList>
    </citation>
    <scope>NUCLEOTIDE SEQUENCE [LARGE SCALE GENOMIC DNA]</scope>
    <source>
        <strain evidence="1">ST1C</strain>
    </source>
</reference>
<sequence>MGSYVLEVFVQKRNVFKILVYWTTVYYLPQSSIFTRSSSSFSAIIDILLSFKLFLQILNNGYVLAEVMERVGRSCLLMLLVLVHMLLLDYSMLVETSVICSQRGQGQRLFASFSVSHFVRLLELRPLNELKDLILPLRLEHERYLIDLSSFISFLSQGLRDLEAGG</sequence>
<evidence type="ECO:0000313" key="1">
    <source>
        <dbReference type="EMBL" id="KAA6401928.1"/>
    </source>
</evidence>
<evidence type="ECO:0000313" key="2">
    <source>
        <dbReference type="Proteomes" id="UP000324800"/>
    </source>
</evidence>
<accession>A0A5J4X3X9</accession>
<protein>
    <submittedName>
        <fullName evidence="1">Uncharacterized protein</fullName>
    </submittedName>
</protein>
<dbReference type="AlphaFoldDB" id="A0A5J4X3X9"/>
<organism evidence="1 2">
    <name type="scientific">Streblomastix strix</name>
    <dbReference type="NCBI Taxonomy" id="222440"/>
    <lineage>
        <taxon>Eukaryota</taxon>
        <taxon>Metamonada</taxon>
        <taxon>Preaxostyla</taxon>
        <taxon>Oxymonadida</taxon>
        <taxon>Streblomastigidae</taxon>
        <taxon>Streblomastix</taxon>
    </lineage>
</organism>
<dbReference type="EMBL" id="SNRW01000311">
    <property type="protein sequence ID" value="KAA6401928.1"/>
    <property type="molecule type" value="Genomic_DNA"/>
</dbReference>
<gene>
    <name evidence="1" type="ORF">EZS28_002543</name>
</gene>
<dbReference type="Proteomes" id="UP000324800">
    <property type="component" value="Unassembled WGS sequence"/>
</dbReference>